<dbReference type="Proteomes" id="UP001320245">
    <property type="component" value="Unassembled WGS sequence"/>
</dbReference>
<protein>
    <recommendedName>
        <fullName evidence="4">SIMPL domain-containing protein</fullName>
    </recommendedName>
</protein>
<keyword evidence="3" id="KW-1185">Reference proteome</keyword>
<gene>
    <name evidence="2" type="ORF">SLS53_002487</name>
</gene>
<feature type="compositionally biased region" description="Low complexity" evidence="1">
    <location>
        <begin position="73"/>
        <end position="85"/>
    </location>
</feature>
<dbReference type="InterPro" id="IPR052022">
    <property type="entry name" value="26kDa_periplasmic_antigen"/>
</dbReference>
<evidence type="ECO:0000313" key="2">
    <source>
        <dbReference type="EMBL" id="KAK7745770.1"/>
    </source>
</evidence>
<evidence type="ECO:0000313" key="3">
    <source>
        <dbReference type="Proteomes" id="UP001320245"/>
    </source>
</evidence>
<dbReference type="AlphaFoldDB" id="A0AAN9UCR2"/>
<accession>A0AAN9UCR2</accession>
<dbReference type="PANTHER" id="PTHR34387">
    <property type="entry name" value="SLR1258 PROTEIN"/>
    <property type="match status" value="1"/>
</dbReference>
<dbReference type="Gene3D" id="3.30.110.170">
    <property type="entry name" value="Protein of unknown function (DUF541), domain 1"/>
    <property type="match status" value="1"/>
</dbReference>
<evidence type="ECO:0000256" key="1">
    <source>
        <dbReference type="SAM" id="MobiDB-lite"/>
    </source>
</evidence>
<sequence>MLPQLKISVNGSASAFRTAERGVLFIEVSSTAPSQADASSNITMTNERIINNFRRFALKTEDGLTPHPSAGITTFSSSAPTTSSSIPRDSKGEVVKDAPREYKASTTAEVVFRDLDLLSRLASELAAMQNVSITRTEWRLTDASELELSREARIKAIKDAVQKAEDYASVVGREVVAVKIEDGPASRSVASGRAWGGARQMQGARKFSNFTSTHNRNLQFGSFGTSIGTTADTTGAPAATPGGTALEPGTITMSAHVDVEFISRDGQPVSA</sequence>
<dbReference type="InterPro" id="IPR007497">
    <property type="entry name" value="SIMPL/DUF541"/>
</dbReference>
<name>A0AAN9UCR2_9PEZI</name>
<proteinExistence type="predicted"/>
<dbReference type="PANTHER" id="PTHR34387:SF1">
    <property type="entry name" value="PERIPLASMIC IMMUNOGENIC PROTEIN"/>
    <property type="match status" value="1"/>
</dbReference>
<dbReference type="Pfam" id="PF04402">
    <property type="entry name" value="SIMPL"/>
    <property type="match status" value="1"/>
</dbReference>
<comment type="caution">
    <text evidence="2">The sequence shown here is derived from an EMBL/GenBank/DDBJ whole genome shotgun (WGS) entry which is preliminary data.</text>
</comment>
<dbReference type="EMBL" id="JAJSPL020000007">
    <property type="protein sequence ID" value="KAK7745770.1"/>
    <property type="molecule type" value="Genomic_DNA"/>
</dbReference>
<dbReference type="GO" id="GO:0006974">
    <property type="term" value="P:DNA damage response"/>
    <property type="evidence" value="ECO:0007669"/>
    <property type="project" value="TreeGrafter"/>
</dbReference>
<evidence type="ECO:0008006" key="4">
    <source>
        <dbReference type="Google" id="ProtNLM"/>
    </source>
</evidence>
<reference evidence="2 3" key="1">
    <citation type="journal article" date="2023" name="PLoS ONE">
        <title>Cytospora paraplurivora sp. nov. isolated from orchards with fruit tree decline syndrome in Ontario, Canada.</title>
        <authorList>
            <person name="Ilyukhin E."/>
            <person name="Nguyen H.D.T."/>
            <person name="Castle A.J."/>
            <person name="Ellouze W."/>
        </authorList>
    </citation>
    <scope>NUCLEOTIDE SEQUENCE [LARGE SCALE GENOMIC DNA]</scope>
    <source>
        <strain evidence="2 3">FDS-564</strain>
    </source>
</reference>
<feature type="region of interest" description="Disordered" evidence="1">
    <location>
        <begin position="64"/>
        <end position="96"/>
    </location>
</feature>
<organism evidence="2 3">
    <name type="scientific">Cytospora paraplurivora</name>
    <dbReference type="NCBI Taxonomy" id="2898453"/>
    <lineage>
        <taxon>Eukaryota</taxon>
        <taxon>Fungi</taxon>
        <taxon>Dikarya</taxon>
        <taxon>Ascomycota</taxon>
        <taxon>Pezizomycotina</taxon>
        <taxon>Sordariomycetes</taxon>
        <taxon>Sordariomycetidae</taxon>
        <taxon>Diaporthales</taxon>
        <taxon>Cytosporaceae</taxon>
        <taxon>Cytospora</taxon>
    </lineage>
</organism>
<dbReference type="Gene3D" id="3.30.70.2970">
    <property type="entry name" value="Protein of unknown function (DUF541), domain 2"/>
    <property type="match status" value="1"/>
</dbReference>